<dbReference type="InterPro" id="IPR000259">
    <property type="entry name" value="Adhesion_dom_fimbrial"/>
</dbReference>
<dbReference type="GO" id="GO:0009289">
    <property type="term" value="C:pilus"/>
    <property type="evidence" value="ECO:0007669"/>
    <property type="project" value="UniProtKB-SubCell"/>
</dbReference>
<dbReference type="GO" id="GO:0043709">
    <property type="term" value="P:cell adhesion involved in single-species biofilm formation"/>
    <property type="evidence" value="ECO:0007669"/>
    <property type="project" value="TreeGrafter"/>
</dbReference>
<evidence type="ECO:0000313" key="7">
    <source>
        <dbReference type="EMBL" id="POF89800.1"/>
    </source>
</evidence>
<evidence type="ECO:0000256" key="5">
    <source>
        <dbReference type="SAM" id="SignalP"/>
    </source>
</evidence>
<evidence type="ECO:0000256" key="1">
    <source>
        <dbReference type="ARBA" id="ARBA00004561"/>
    </source>
</evidence>
<dbReference type="InterPro" id="IPR050263">
    <property type="entry name" value="Bact_Fimbrial_Adh_Pro"/>
</dbReference>
<evidence type="ECO:0000256" key="2">
    <source>
        <dbReference type="ARBA" id="ARBA00006671"/>
    </source>
</evidence>
<dbReference type="PANTHER" id="PTHR33420:SF3">
    <property type="entry name" value="FIMBRIAL SUBUNIT ELFA"/>
    <property type="match status" value="1"/>
</dbReference>
<feature type="signal peptide" evidence="5">
    <location>
        <begin position="1"/>
        <end position="20"/>
    </location>
</feature>
<name>A0A2S3WFT0_PSEPU</name>
<accession>A0A2S3WFT0</accession>
<sequence>MKCSFGLLMISLVITPLATAECRLGSGQQPARLALALPAQLQLPAAAGIGQVLFSKQVNGPSLKVSCSQPAPLREGWLHAPGAGNAQPGLLSTSIAGISVRLRPLPGERSGLTWPMSERMLPAGEHRFDSGYELALIKTGPISAGELRLPAVAAEAYAGSQLIQRLGLTPAVISVGVQQPTCHLEGSSRDTQVNLSVQSWSRFRGLGSQSAAVDFELRLRCQPSTNGRSVQVLAQFEDASGGGATDHLQLAGESSAAGLGVRLMRSDGGLLQLGTTRHNLARVRSGDDFVRIGLRAAYVQIAQSVRPGVARARATVLLSYE</sequence>
<comment type="caution">
    <text evidence="7">The sequence shown here is derived from an EMBL/GenBank/DDBJ whole genome shotgun (WGS) entry which is preliminary data.</text>
</comment>
<protein>
    <recommendedName>
        <fullName evidence="6">Fimbrial-type adhesion domain-containing protein</fullName>
    </recommendedName>
</protein>
<evidence type="ECO:0000313" key="8">
    <source>
        <dbReference type="Proteomes" id="UP000237194"/>
    </source>
</evidence>
<dbReference type="InterPro" id="IPR036937">
    <property type="entry name" value="Adhesion_dom_fimbrial_sf"/>
</dbReference>
<keyword evidence="3 5" id="KW-0732">Signal</keyword>
<dbReference type="Gene3D" id="2.60.40.1090">
    <property type="entry name" value="Fimbrial-type adhesion domain"/>
    <property type="match status" value="1"/>
</dbReference>
<evidence type="ECO:0000256" key="3">
    <source>
        <dbReference type="ARBA" id="ARBA00022729"/>
    </source>
</evidence>
<dbReference type="RefSeq" id="WP_103437813.1">
    <property type="nucleotide sequence ID" value="NZ_MIND01000018.1"/>
</dbReference>
<dbReference type="EMBL" id="MIND01000018">
    <property type="protein sequence ID" value="POF89800.1"/>
    <property type="molecule type" value="Genomic_DNA"/>
</dbReference>
<feature type="chain" id="PRO_5015758803" description="Fimbrial-type adhesion domain-containing protein" evidence="5">
    <location>
        <begin position="21"/>
        <end position="321"/>
    </location>
</feature>
<dbReference type="Pfam" id="PF00419">
    <property type="entry name" value="Fimbrial"/>
    <property type="match status" value="1"/>
</dbReference>
<reference evidence="7 8" key="2">
    <citation type="submission" date="2018-03" db="EMBL/GenBank/DDBJ databases">
        <title>Draft genome of Pseudomonas putida strain KT-27.</title>
        <authorList>
            <person name="Yoshizawa S."/>
            <person name="Khan N.H."/>
            <person name="Nishimura M."/>
            <person name="Chiura H.X."/>
            <person name="Ogura Y."/>
            <person name="Hayashi T."/>
            <person name="Kogure K."/>
        </authorList>
    </citation>
    <scope>NUCLEOTIDE SEQUENCE [LARGE SCALE GENOMIC DNA]</scope>
    <source>
        <strain evidence="7 8">KT-27</strain>
    </source>
</reference>
<dbReference type="InterPro" id="IPR008966">
    <property type="entry name" value="Adhesion_dom_sf"/>
</dbReference>
<proteinExistence type="inferred from homology"/>
<evidence type="ECO:0000259" key="6">
    <source>
        <dbReference type="Pfam" id="PF00419"/>
    </source>
</evidence>
<dbReference type="SUPFAM" id="SSF49401">
    <property type="entry name" value="Bacterial adhesins"/>
    <property type="match status" value="1"/>
</dbReference>
<comment type="subcellular location">
    <subcellularLocation>
        <location evidence="1">Fimbrium</location>
    </subcellularLocation>
</comment>
<gene>
    <name evidence="7" type="ORF">BGP80_18270</name>
</gene>
<organism evidence="7 8">
    <name type="scientific">Pseudomonas putida</name>
    <name type="common">Arthrobacter siderocapsulatus</name>
    <dbReference type="NCBI Taxonomy" id="303"/>
    <lineage>
        <taxon>Bacteria</taxon>
        <taxon>Pseudomonadati</taxon>
        <taxon>Pseudomonadota</taxon>
        <taxon>Gammaproteobacteria</taxon>
        <taxon>Pseudomonadales</taxon>
        <taxon>Pseudomonadaceae</taxon>
        <taxon>Pseudomonas</taxon>
    </lineage>
</organism>
<dbReference type="Proteomes" id="UP000237194">
    <property type="component" value="Unassembled WGS sequence"/>
</dbReference>
<keyword evidence="4" id="KW-0281">Fimbrium</keyword>
<feature type="domain" description="Fimbrial-type adhesion" evidence="6">
    <location>
        <begin position="177"/>
        <end position="320"/>
    </location>
</feature>
<evidence type="ECO:0000256" key="4">
    <source>
        <dbReference type="ARBA" id="ARBA00023263"/>
    </source>
</evidence>
<dbReference type="AlphaFoldDB" id="A0A2S3WFT0"/>
<reference evidence="7 8" key="1">
    <citation type="submission" date="2016-08" db="EMBL/GenBank/DDBJ databases">
        <authorList>
            <person name="Seilhamer J.J."/>
        </authorList>
    </citation>
    <scope>NUCLEOTIDE SEQUENCE [LARGE SCALE GENOMIC DNA]</scope>
    <source>
        <strain evidence="7 8">KT-27</strain>
    </source>
</reference>
<dbReference type="PANTHER" id="PTHR33420">
    <property type="entry name" value="FIMBRIAL SUBUNIT ELFA-RELATED"/>
    <property type="match status" value="1"/>
</dbReference>
<dbReference type="Gene3D" id="2.60.40.3310">
    <property type="match status" value="1"/>
</dbReference>
<comment type="similarity">
    <text evidence="2">Belongs to the fimbrial protein family.</text>
</comment>